<dbReference type="InterPro" id="IPR008792">
    <property type="entry name" value="PQQD"/>
</dbReference>
<dbReference type="InterPro" id="IPR041881">
    <property type="entry name" value="PqqD_sf"/>
</dbReference>
<dbReference type="AlphaFoldDB" id="A0A6H1WUY5"/>
<protein>
    <submittedName>
        <fullName evidence="1">PqqD family protein</fullName>
    </submittedName>
</protein>
<reference evidence="1 2" key="1">
    <citation type="submission" date="2019-08" db="EMBL/GenBank/DDBJ databases">
        <title>Complete genome sequence of Thermosulfurimonas marina SU872T, an anaerobic thermophilic chemolithoautotrophic bacterium isolated from a shallow marine hydrothermal vent.</title>
        <authorList>
            <person name="Allioux M."/>
            <person name="Jebbar M."/>
            <person name="Slobodkina G."/>
            <person name="Slobodkin A."/>
            <person name="Moalic Y."/>
            <person name="Frolova A."/>
            <person name="Shao Z."/>
            <person name="Alain K."/>
        </authorList>
    </citation>
    <scope>NUCLEOTIDE SEQUENCE [LARGE SCALE GENOMIC DNA]</scope>
    <source>
        <strain evidence="1 2">SU872</strain>
    </source>
</reference>
<name>A0A6H1WUY5_9BACT</name>
<dbReference type="EMBL" id="CP042909">
    <property type="protein sequence ID" value="QJA07012.1"/>
    <property type="molecule type" value="Genomic_DNA"/>
</dbReference>
<keyword evidence="2" id="KW-1185">Reference proteome</keyword>
<gene>
    <name evidence="1" type="ORF">FVE67_07985</name>
</gene>
<dbReference type="Proteomes" id="UP000501253">
    <property type="component" value="Chromosome"/>
</dbReference>
<evidence type="ECO:0000313" key="2">
    <source>
        <dbReference type="Proteomes" id="UP000501253"/>
    </source>
</evidence>
<evidence type="ECO:0000313" key="1">
    <source>
        <dbReference type="EMBL" id="QJA07012.1"/>
    </source>
</evidence>
<proteinExistence type="predicted"/>
<organism evidence="1 2">
    <name type="scientific">Thermosulfurimonas marina</name>
    <dbReference type="NCBI Taxonomy" id="2047767"/>
    <lineage>
        <taxon>Bacteria</taxon>
        <taxon>Pseudomonadati</taxon>
        <taxon>Thermodesulfobacteriota</taxon>
        <taxon>Thermodesulfobacteria</taxon>
        <taxon>Thermodesulfobacteriales</taxon>
        <taxon>Thermodesulfobacteriaceae</taxon>
        <taxon>Thermosulfurimonas</taxon>
    </lineage>
</organism>
<dbReference type="KEGG" id="tmai:FVE67_07985"/>
<accession>A0A6H1WUY5</accession>
<dbReference type="Pfam" id="PF05402">
    <property type="entry name" value="PqqD"/>
    <property type="match status" value="1"/>
</dbReference>
<dbReference type="Gene3D" id="1.10.10.1150">
    <property type="entry name" value="Coenzyme PQQ synthesis protein D (PqqD)"/>
    <property type="match status" value="1"/>
</dbReference>
<sequence length="83" mass="9296">MKLSRLAISDEGFVFDPETGNAYTVNETGLLVLKALREGKSPPEIAQALSEKYEISPGAALRDIEEFLEILRRYHLWEGKTDG</sequence>